<accession>A0ABW5CK71</accession>
<dbReference type="RefSeq" id="WP_209736455.1">
    <property type="nucleotide sequence ID" value="NZ_CP072611.1"/>
</dbReference>
<reference evidence="2" key="1">
    <citation type="journal article" date="2019" name="Int. J. Syst. Evol. Microbiol.">
        <title>The Global Catalogue of Microorganisms (GCM) 10K type strain sequencing project: providing services to taxonomists for standard genome sequencing and annotation.</title>
        <authorList>
            <consortium name="The Broad Institute Genomics Platform"/>
            <consortium name="The Broad Institute Genome Sequencing Center for Infectious Disease"/>
            <person name="Wu L."/>
            <person name="Ma J."/>
        </authorList>
    </citation>
    <scope>NUCLEOTIDE SEQUENCE [LARGE SCALE GENOMIC DNA]</scope>
    <source>
        <strain evidence="2">ZS-35-S2</strain>
    </source>
</reference>
<name>A0ABW5CK71_9HYPH</name>
<evidence type="ECO:0000313" key="2">
    <source>
        <dbReference type="Proteomes" id="UP001597371"/>
    </source>
</evidence>
<dbReference type="Proteomes" id="UP001597371">
    <property type="component" value="Unassembled WGS sequence"/>
</dbReference>
<sequence>MTDLRASLSRARELGEQHTRLIADMNGRVETRRKELDSTLSDLSTGQRMMLVGRALGGLRAELRRNSHDNRLARLRDLDALRRDAADARFHYQSPVQMLARDGIGSERRSRLIQQLEHSGDAELASLAALAV</sequence>
<comment type="caution">
    <text evidence="1">The sequence shown here is derived from an EMBL/GenBank/DDBJ whole genome shotgun (WGS) entry which is preliminary data.</text>
</comment>
<protein>
    <submittedName>
        <fullName evidence="1">Uncharacterized protein</fullName>
    </submittedName>
</protein>
<proteinExistence type="predicted"/>
<dbReference type="EMBL" id="JBHUIJ010000012">
    <property type="protein sequence ID" value="MFD2237680.1"/>
    <property type="molecule type" value="Genomic_DNA"/>
</dbReference>
<keyword evidence="2" id="KW-1185">Reference proteome</keyword>
<evidence type="ECO:0000313" key="1">
    <source>
        <dbReference type="EMBL" id="MFD2237680.1"/>
    </source>
</evidence>
<organism evidence="1 2">
    <name type="scientific">Aureimonas populi</name>
    <dbReference type="NCBI Taxonomy" id="1701758"/>
    <lineage>
        <taxon>Bacteria</taxon>
        <taxon>Pseudomonadati</taxon>
        <taxon>Pseudomonadota</taxon>
        <taxon>Alphaproteobacteria</taxon>
        <taxon>Hyphomicrobiales</taxon>
        <taxon>Aurantimonadaceae</taxon>
        <taxon>Aureimonas</taxon>
    </lineage>
</organism>
<gene>
    <name evidence="1" type="ORF">ACFSKQ_09415</name>
</gene>